<dbReference type="PROSITE" id="PS50181">
    <property type="entry name" value="FBOX"/>
    <property type="match status" value="1"/>
</dbReference>
<dbReference type="SUPFAM" id="SSF81383">
    <property type="entry name" value="F-box domain"/>
    <property type="match status" value="1"/>
</dbReference>
<evidence type="ECO:0000259" key="1">
    <source>
        <dbReference type="PROSITE" id="PS50181"/>
    </source>
</evidence>
<dbReference type="Proteomes" id="UP000193560">
    <property type="component" value="Unassembled WGS sequence"/>
</dbReference>
<organism evidence="2 3">
    <name type="scientific">Absidia repens</name>
    <dbReference type="NCBI Taxonomy" id="90262"/>
    <lineage>
        <taxon>Eukaryota</taxon>
        <taxon>Fungi</taxon>
        <taxon>Fungi incertae sedis</taxon>
        <taxon>Mucoromycota</taxon>
        <taxon>Mucoromycotina</taxon>
        <taxon>Mucoromycetes</taxon>
        <taxon>Mucorales</taxon>
        <taxon>Cunninghamellaceae</taxon>
        <taxon>Absidia</taxon>
    </lineage>
</organism>
<comment type="caution">
    <text evidence="2">The sequence shown here is derived from an EMBL/GenBank/DDBJ whole genome shotgun (WGS) entry which is preliminary data.</text>
</comment>
<dbReference type="InterPro" id="IPR032675">
    <property type="entry name" value="LRR_dom_sf"/>
</dbReference>
<dbReference type="InterPro" id="IPR036047">
    <property type="entry name" value="F-box-like_dom_sf"/>
</dbReference>
<dbReference type="Pfam" id="PF12937">
    <property type="entry name" value="F-box-like"/>
    <property type="match status" value="1"/>
</dbReference>
<feature type="domain" description="F-box" evidence="1">
    <location>
        <begin position="3"/>
        <end position="52"/>
    </location>
</feature>
<dbReference type="Gene3D" id="3.80.10.10">
    <property type="entry name" value="Ribonuclease Inhibitor"/>
    <property type="match status" value="1"/>
</dbReference>
<evidence type="ECO:0000313" key="2">
    <source>
        <dbReference type="EMBL" id="ORZ19003.1"/>
    </source>
</evidence>
<protein>
    <recommendedName>
        <fullName evidence="1">F-box domain-containing protein</fullName>
    </recommendedName>
</protein>
<dbReference type="InterPro" id="IPR001810">
    <property type="entry name" value="F-box_dom"/>
</dbReference>
<reference evidence="2 3" key="1">
    <citation type="submission" date="2016-07" db="EMBL/GenBank/DDBJ databases">
        <title>Pervasive Adenine N6-methylation of Active Genes in Fungi.</title>
        <authorList>
            <consortium name="DOE Joint Genome Institute"/>
            <person name="Mondo S.J."/>
            <person name="Dannebaum R.O."/>
            <person name="Kuo R.C."/>
            <person name="Labutti K."/>
            <person name="Haridas S."/>
            <person name="Kuo A."/>
            <person name="Salamov A."/>
            <person name="Ahrendt S.R."/>
            <person name="Lipzen A."/>
            <person name="Sullivan W."/>
            <person name="Andreopoulos W.B."/>
            <person name="Clum A."/>
            <person name="Lindquist E."/>
            <person name="Daum C."/>
            <person name="Ramamoorthy G.K."/>
            <person name="Gryganskyi A."/>
            <person name="Culley D."/>
            <person name="Magnuson J.K."/>
            <person name="James T.Y."/>
            <person name="O'Malley M.A."/>
            <person name="Stajich J.E."/>
            <person name="Spatafora J.W."/>
            <person name="Visel A."/>
            <person name="Grigoriev I.V."/>
        </authorList>
    </citation>
    <scope>NUCLEOTIDE SEQUENCE [LARGE SCALE GENOMIC DNA]</scope>
    <source>
        <strain evidence="2 3">NRRL 1336</strain>
    </source>
</reference>
<evidence type="ECO:0000313" key="3">
    <source>
        <dbReference type="Proteomes" id="UP000193560"/>
    </source>
</evidence>
<dbReference type="OrthoDB" id="427974at2759"/>
<dbReference type="AlphaFoldDB" id="A0A1X2IMK3"/>
<sequence>MNHNSLQYLPDELILSIFQYLKQENHLDLVPISSCCRRFQRLSSDYQLWNKMVMMDSSSSFMSSGNLIQLPLSSSHKRYQASEIVVIDPSDAISRGLQDLLTQNNPCQPLDLSIFTDKPLEYWTLLADKPNLFRSISILPAQGPSSLSLSHLNQNNNNNSDNIHSVDPSMYDIFNKMHPYLELLAFPRLSLHKLININSKKLTFPQIHTLNIGLDSLNGTGDSVIDWSKVKHTFPNLQDLTLHPLSIDKKEFWSIIRSLWSAPTLFPWLHSITIEANTFSSSSIPPPIPSTNNITKDEITITLSRLKGLTRINTGTLDIVAVDQL</sequence>
<name>A0A1X2IMK3_9FUNG</name>
<gene>
    <name evidence="2" type="ORF">BCR42DRAFT_490282</name>
</gene>
<accession>A0A1X2IMK3</accession>
<proteinExistence type="predicted"/>
<dbReference type="EMBL" id="MCGE01000008">
    <property type="protein sequence ID" value="ORZ19003.1"/>
    <property type="molecule type" value="Genomic_DNA"/>
</dbReference>
<keyword evidence="3" id="KW-1185">Reference proteome</keyword>